<proteinExistence type="predicted"/>
<dbReference type="EMBL" id="AACS02000002">
    <property type="protein sequence ID" value="EAU80744.1"/>
    <property type="molecule type" value="Genomic_DNA"/>
</dbReference>
<dbReference type="RefSeq" id="XP_001841010.1">
    <property type="nucleotide sequence ID" value="XM_001840958.1"/>
</dbReference>
<dbReference type="Proteomes" id="UP000001861">
    <property type="component" value="Unassembled WGS sequence"/>
</dbReference>
<comment type="caution">
    <text evidence="2">The sequence shown here is derived from an EMBL/GenBank/DDBJ whole genome shotgun (WGS) entry which is preliminary data.</text>
</comment>
<gene>
    <name evidence="2" type="ORF">CC1G_04854</name>
</gene>
<dbReference type="GeneID" id="6017669"/>
<name>A8PFT6_COPC7</name>
<dbReference type="InParanoid" id="A8PFT6"/>
<dbReference type="OrthoDB" id="2927676at2759"/>
<dbReference type="VEuPathDB" id="FungiDB:CC1G_04854"/>
<dbReference type="KEGG" id="cci:CC1G_04854"/>
<feature type="chain" id="PRO_5002725194" evidence="1">
    <location>
        <begin position="28"/>
        <end position="239"/>
    </location>
</feature>
<accession>A8PFT6</accession>
<organism evidence="2 3">
    <name type="scientific">Coprinopsis cinerea (strain Okayama-7 / 130 / ATCC MYA-4618 / FGSC 9003)</name>
    <name type="common">Inky cap fungus</name>
    <name type="synonym">Hormographiella aspergillata</name>
    <dbReference type="NCBI Taxonomy" id="240176"/>
    <lineage>
        <taxon>Eukaryota</taxon>
        <taxon>Fungi</taxon>
        <taxon>Dikarya</taxon>
        <taxon>Basidiomycota</taxon>
        <taxon>Agaricomycotina</taxon>
        <taxon>Agaricomycetes</taxon>
        <taxon>Agaricomycetidae</taxon>
        <taxon>Agaricales</taxon>
        <taxon>Agaricineae</taxon>
        <taxon>Psathyrellaceae</taxon>
        <taxon>Coprinopsis</taxon>
    </lineage>
</organism>
<protein>
    <submittedName>
        <fullName evidence="2">Uncharacterized protein</fullName>
    </submittedName>
</protein>
<keyword evidence="1" id="KW-0732">Signal</keyword>
<sequence>MAKNFLALSAITGLSIYFASLLPASHAQETITLYNWKAPDNAETPTGELGAIESALKAAEDSKSIVQVAPVAVGGDGATFYRAVEAQSIVASVRGDQLATVHLPTPTTNTYTFRADASRIHQKATSQSMIAGVTAAISYSSDCTHDVDSDTPVEEGVMVCNVKLEASAQVNKQAIITTSEGVVTGVPTPWATVVNSEGLVLPSAEPEGEEDGSAMSKAGAMVPALLITMGICAGLQLTL</sequence>
<evidence type="ECO:0000256" key="1">
    <source>
        <dbReference type="SAM" id="SignalP"/>
    </source>
</evidence>
<keyword evidence="3" id="KW-1185">Reference proteome</keyword>
<evidence type="ECO:0000313" key="3">
    <source>
        <dbReference type="Proteomes" id="UP000001861"/>
    </source>
</evidence>
<reference evidence="2 3" key="1">
    <citation type="journal article" date="2010" name="Proc. Natl. Acad. Sci. U.S.A.">
        <title>Insights into evolution of multicellular fungi from the assembled chromosomes of the mushroom Coprinopsis cinerea (Coprinus cinereus).</title>
        <authorList>
            <person name="Stajich J.E."/>
            <person name="Wilke S.K."/>
            <person name="Ahren D."/>
            <person name="Au C.H."/>
            <person name="Birren B.W."/>
            <person name="Borodovsky M."/>
            <person name="Burns C."/>
            <person name="Canback B."/>
            <person name="Casselton L.A."/>
            <person name="Cheng C.K."/>
            <person name="Deng J."/>
            <person name="Dietrich F.S."/>
            <person name="Fargo D.C."/>
            <person name="Farman M.L."/>
            <person name="Gathman A.C."/>
            <person name="Goldberg J."/>
            <person name="Guigo R."/>
            <person name="Hoegger P.J."/>
            <person name="Hooker J.B."/>
            <person name="Huggins A."/>
            <person name="James T.Y."/>
            <person name="Kamada T."/>
            <person name="Kilaru S."/>
            <person name="Kodira C."/>
            <person name="Kues U."/>
            <person name="Kupfer D."/>
            <person name="Kwan H.S."/>
            <person name="Lomsadze A."/>
            <person name="Li W."/>
            <person name="Lilly W.W."/>
            <person name="Ma L.J."/>
            <person name="Mackey A.J."/>
            <person name="Manning G."/>
            <person name="Martin F."/>
            <person name="Muraguchi H."/>
            <person name="Natvig D.O."/>
            <person name="Palmerini H."/>
            <person name="Ramesh M.A."/>
            <person name="Rehmeyer C.J."/>
            <person name="Roe B.A."/>
            <person name="Shenoy N."/>
            <person name="Stanke M."/>
            <person name="Ter-Hovhannisyan V."/>
            <person name="Tunlid A."/>
            <person name="Velagapudi R."/>
            <person name="Vision T.J."/>
            <person name="Zeng Q."/>
            <person name="Zolan M.E."/>
            <person name="Pukkila P.J."/>
        </authorList>
    </citation>
    <scope>NUCLEOTIDE SEQUENCE [LARGE SCALE GENOMIC DNA]</scope>
    <source>
        <strain evidence="3">Okayama-7 / 130 / ATCC MYA-4618 / FGSC 9003</strain>
    </source>
</reference>
<dbReference type="AlphaFoldDB" id="A8PFT6"/>
<feature type="signal peptide" evidence="1">
    <location>
        <begin position="1"/>
        <end position="27"/>
    </location>
</feature>
<evidence type="ECO:0000313" key="2">
    <source>
        <dbReference type="EMBL" id="EAU80744.1"/>
    </source>
</evidence>